<dbReference type="HOGENOM" id="CLU_180681_0_0_7"/>
<dbReference type="Proteomes" id="UP000002420">
    <property type="component" value="Chromosome"/>
</dbReference>
<evidence type="ECO:0000313" key="2">
    <source>
        <dbReference type="Proteomes" id="UP000002420"/>
    </source>
</evidence>
<keyword evidence="2" id="KW-1185">Reference proteome</keyword>
<reference evidence="1 2" key="1">
    <citation type="submission" date="2008-05" db="EMBL/GenBank/DDBJ databases">
        <title>Complete sequence of chromosome of Geobacter lovleyi SZ.</title>
        <authorList>
            <consortium name="US DOE Joint Genome Institute"/>
            <person name="Lucas S."/>
            <person name="Copeland A."/>
            <person name="Lapidus A."/>
            <person name="Glavina del Rio T."/>
            <person name="Dalin E."/>
            <person name="Tice H."/>
            <person name="Bruce D."/>
            <person name="Goodwin L."/>
            <person name="Pitluck S."/>
            <person name="Chertkov O."/>
            <person name="Meincke L."/>
            <person name="Brettin T."/>
            <person name="Detter J.C."/>
            <person name="Han C."/>
            <person name="Tapia R."/>
            <person name="Kuske C.R."/>
            <person name="Schmutz J."/>
            <person name="Larimer F."/>
            <person name="Land M."/>
            <person name="Hauser L."/>
            <person name="Kyrpides N."/>
            <person name="Mikhailova N."/>
            <person name="Sung Y."/>
            <person name="Fletcher K.E."/>
            <person name="Ritalahti K.M."/>
            <person name="Loeffler F.E."/>
            <person name="Richardson P."/>
        </authorList>
    </citation>
    <scope>NUCLEOTIDE SEQUENCE [LARGE SCALE GENOMIC DNA]</scope>
    <source>
        <strain evidence="2">ATCC BAA-1151 / DSM 17278 / SZ</strain>
    </source>
</reference>
<evidence type="ECO:0000313" key="1">
    <source>
        <dbReference type="EMBL" id="ACD95151.1"/>
    </source>
</evidence>
<dbReference type="KEGG" id="glo:Glov_1430"/>
<dbReference type="AlphaFoldDB" id="B3E8B4"/>
<protein>
    <submittedName>
        <fullName evidence="1">Uncharacterized protein</fullName>
    </submittedName>
</protein>
<dbReference type="STRING" id="398767.Glov_1430"/>
<dbReference type="EMBL" id="CP001089">
    <property type="protein sequence ID" value="ACD95151.1"/>
    <property type="molecule type" value="Genomic_DNA"/>
</dbReference>
<name>B3E8B4_TRIL1</name>
<dbReference type="RefSeq" id="WP_012469495.1">
    <property type="nucleotide sequence ID" value="NC_010814.1"/>
</dbReference>
<sequence length="75" mass="8974">MIDQLTAELAAIRQQRRVARWRRYYRSRLDRFRAEIVALRRAGATLAEIVAWLRKRRCKVVCSTISRYLARLPEV</sequence>
<dbReference type="OrthoDB" id="5435641at2"/>
<gene>
    <name evidence="1" type="ordered locus">Glov_1430</name>
</gene>
<accession>B3E8B4</accession>
<proteinExistence type="predicted"/>
<organism evidence="1 2">
    <name type="scientific">Trichlorobacter lovleyi (strain ATCC BAA-1151 / DSM 17278 / SZ)</name>
    <name type="common">Geobacter lovleyi</name>
    <dbReference type="NCBI Taxonomy" id="398767"/>
    <lineage>
        <taxon>Bacteria</taxon>
        <taxon>Pseudomonadati</taxon>
        <taxon>Thermodesulfobacteriota</taxon>
        <taxon>Desulfuromonadia</taxon>
        <taxon>Geobacterales</taxon>
        <taxon>Geobacteraceae</taxon>
        <taxon>Trichlorobacter</taxon>
    </lineage>
</organism>